<dbReference type="Proteomes" id="UP000038045">
    <property type="component" value="Unplaced"/>
</dbReference>
<dbReference type="WBParaSite" id="PTRK_0000599100.1">
    <property type="protein sequence ID" value="PTRK_0000599100.1"/>
    <property type="gene ID" value="PTRK_0000599100"/>
</dbReference>
<keyword evidence="1" id="KW-1185">Reference proteome</keyword>
<evidence type="ECO:0000313" key="2">
    <source>
        <dbReference type="WBParaSite" id="PTRK_0000599100.1"/>
    </source>
</evidence>
<reference evidence="2" key="1">
    <citation type="submission" date="2017-02" db="UniProtKB">
        <authorList>
            <consortium name="WormBaseParasite"/>
        </authorList>
    </citation>
    <scope>IDENTIFICATION</scope>
</reference>
<evidence type="ECO:0000313" key="1">
    <source>
        <dbReference type="Proteomes" id="UP000038045"/>
    </source>
</evidence>
<accession>A0A0N4ZEC1</accession>
<dbReference type="AlphaFoldDB" id="A0A0N4ZEC1"/>
<protein>
    <submittedName>
        <fullName evidence="2">AcidPPc domain-containing protein</fullName>
    </submittedName>
</protein>
<sequence length="263" mass="27926">MRRQLKANAERDAFLYGTPLPRVVGEVHNPFSNIYSLYGGGNPFASSIGGAGGGSSGGAGGGGTSNVGSVLSMNGRTFSKLWNVIGRADHCRWERGLEYLEKEHECSIWRIDKLGRSTRKRGNGYNVANVVLGGLGMSAGLVEQSLRYGVKSAPNPFSPFKYKSSADAFSRKAYSVLGKEGQAVLKGAKYGGQVLGGLSIIVTVADGLDNGWKNHHTADMAIGIATTFMMSGPWGWALGAAYYITDAAIQARTGRSITEHLLD</sequence>
<name>A0A0N4ZEC1_PARTI</name>
<organism evidence="1 2">
    <name type="scientific">Parastrongyloides trichosuri</name>
    <name type="common">Possum-specific nematode worm</name>
    <dbReference type="NCBI Taxonomy" id="131310"/>
    <lineage>
        <taxon>Eukaryota</taxon>
        <taxon>Metazoa</taxon>
        <taxon>Ecdysozoa</taxon>
        <taxon>Nematoda</taxon>
        <taxon>Chromadorea</taxon>
        <taxon>Rhabditida</taxon>
        <taxon>Tylenchina</taxon>
        <taxon>Panagrolaimomorpha</taxon>
        <taxon>Strongyloidoidea</taxon>
        <taxon>Strongyloididae</taxon>
        <taxon>Parastrongyloides</taxon>
    </lineage>
</organism>
<proteinExistence type="predicted"/>